<sequence>MNENQKINSEHNDELSGKLETGNDVNTVIKQQGEDAAAGITLGADAARYVQDHQEQAGNEADENKD</sequence>
<dbReference type="EMBL" id="SACK01000003">
    <property type="protein sequence ID" value="RVU00967.1"/>
    <property type="molecule type" value="Genomic_DNA"/>
</dbReference>
<feature type="compositionally biased region" description="Basic and acidic residues" evidence="1">
    <location>
        <begin position="8"/>
        <end position="17"/>
    </location>
</feature>
<evidence type="ECO:0000256" key="1">
    <source>
        <dbReference type="SAM" id="MobiDB-lite"/>
    </source>
</evidence>
<dbReference type="RefSeq" id="WP_127704684.1">
    <property type="nucleotide sequence ID" value="NZ_SACK01000003.1"/>
</dbReference>
<reference evidence="2 3" key="1">
    <citation type="submission" date="2019-01" db="EMBL/GenBank/DDBJ databases">
        <authorList>
            <person name="Chen W.-M."/>
        </authorList>
    </citation>
    <scope>NUCLEOTIDE SEQUENCE [LARGE SCALE GENOMIC DNA]</scope>
    <source>
        <strain evidence="2 3">YBJ-36</strain>
    </source>
</reference>
<feature type="region of interest" description="Disordered" evidence="1">
    <location>
        <begin position="1"/>
        <end position="20"/>
    </location>
</feature>
<proteinExistence type="predicted"/>
<comment type="caution">
    <text evidence="2">The sequence shown here is derived from an EMBL/GenBank/DDBJ whole genome shotgun (WGS) entry which is preliminary data.</text>
</comment>
<gene>
    <name evidence="2" type="ORF">EOD41_10065</name>
</gene>
<evidence type="ECO:0000313" key="2">
    <source>
        <dbReference type="EMBL" id="RVU00967.1"/>
    </source>
</evidence>
<protein>
    <submittedName>
        <fullName evidence="2">Uncharacterized protein</fullName>
    </submittedName>
</protein>
<dbReference type="Proteomes" id="UP000282759">
    <property type="component" value="Unassembled WGS sequence"/>
</dbReference>
<keyword evidence="3" id="KW-1185">Reference proteome</keyword>
<dbReference type="AlphaFoldDB" id="A0A437MTH8"/>
<evidence type="ECO:0000313" key="3">
    <source>
        <dbReference type="Proteomes" id="UP000282759"/>
    </source>
</evidence>
<organism evidence="2 3">
    <name type="scientific">Mucilaginibacter limnophilus</name>
    <dbReference type="NCBI Taxonomy" id="1932778"/>
    <lineage>
        <taxon>Bacteria</taxon>
        <taxon>Pseudomonadati</taxon>
        <taxon>Bacteroidota</taxon>
        <taxon>Sphingobacteriia</taxon>
        <taxon>Sphingobacteriales</taxon>
        <taxon>Sphingobacteriaceae</taxon>
        <taxon>Mucilaginibacter</taxon>
    </lineage>
</organism>
<accession>A0A437MTH8</accession>
<name>A0A437MTH8_9SPHI</name>